<organism evidence="11 12">
    <name type="scientific">Adlercreutzia hattorii</name>
    <dbReference type="NCBI Taxonomy" id="2707299"/>
    <lineage>
        <taxon>Bacteria</taxon>
        <taxon>Bacillati</taxon>
        <taxon>Actinomycetota</taxon>
        <taxon>Coriobacteriia</taxon>
        <taxon>Eggerthellales</taxon>
        <taxon>Eggerthellaceae</taxon>
        <taxon>Adlercreutzia</taxon>
    </lineage>
</organism>
<feature type="domain" description="Pyruvate carboxyltransferase" evidence="10">
    <location>
        <begin position="17"/>
        <end position="283"/>
    </location>
</feature>
<gene>
    <name evidence="11" type="primary">cimA</name>
    <name evidence="11" type="ORF">ADCFC_14430</name>
</gene>
<reference evidence="12" key="1">
    <citation type="journal article" date="2020" name="Microbiol. Resour. Announc.">
        <title>Complete Genome Sequence of Adlercreutzia sp. Strain 8CFCBH1, a Potent Producer of Equol, Isolated from Healthy Japanese Feces.</title>
        <authorList>
            <person name="Ogata Y."/>
            <person name="Sakamoto M."/>
            <person name="Ohkuma M."/>
            <person name="Hattori M."/>
            <person name="Suda W."/>
        </authorList>
    </citation>
    <scope>NUCLEOTIDE SEQUENCE [LARGE SCALE GENOMIC DNA]</scope>
    <source>
        <strain evidence="12">8CFCBH1</strain>
    </source>
</reference>
<dbReference type="PROSITE" id="PS00816">
    <property type="entry name" value="AIPM_HOMOCIT_SYNTH_2"/>
    <property type="match status" value="1"/>
</dbReference>
<dbReference type="Gene3D" id="1.10.238.260">
    <property type="match status" value="1"/>
</dbReference>
<dbReference type="InterPro" id="IPR036230">
    <property type="entry name" value="LeuA_allosteric_dom_sf"/>
</dbReference>
<dbReference type="GO" id="GO:0009098">
    <property type="term" value="P:L-leucine biosynthetic process"/>
    <property type="evidence" value="ECO:0007669"/>
    <property type="project" value="InterPro"/>
</dbReference>
<keyword evidence="4" id="KW-0412">Isoleucine biosynthesis</keyword>
<evidence type="ECO:0000256" key="6">
    <source>
        <dbReference type="ARBA" id="ARBA00023304"/>
    </source>
</evidence>
<dbReference type="SUPFAM" id="SSF51569">
    <property type="entry name" value="Aldolase"/>
    <property type="match status" value="1"/>
</dbReference>
<evidence type="ECO:0000256" key="4">
    <source>
        <dbReference type="ARBA" id="ARBA00022624"/>
    </source>
</evidence>
<keyword evidence="6" id="KW-0100">Branched-chain amino acid biosynthesis</keyword>
<dbReference type="InterPro" id="IPR054691">
    <property type="entry name" value="LeuA/HCS_post-cat"/>
</dbReference>
<dbReference type="Pfam" id="PF22617">
    <property type="entry name" value="HCS_D2"/>
    <property type="match status" value="1"/>
</dbReference>
<dbReference type="InterPro" id="IPR000891">
    <property type="entry name" value="PYR_CT"/>
</dbReference>
<dbReference type="Gene3D" id="3.30.160.270">
    <property type="match status" value="1"/>
</dbReference>
<comment type="similarity">
    <text evidence="2 9">Belongs to the alpha-IPM synthase/homocitrate synthase family.</text>
</comment>
<comment type="catalytic activity">
    <reaction evidence="7">
        <text>pyruvate + acetyl-CoA + H2O = (3R)-citramalate + CoA + H(+)</text>
        <dbReference type="Rhea" id="RHEA:19045"/>
        <dbReference type="ChEBI" id="CHEBI:15361"/>
        <dbReference type="ChEBI" id="CHEBI:15377"/>
        <dbReference type="ChEBI" id="CHEBI:15378"/>
        <dbReference type="ChEBI" id="CHEBI:30934"/>
        <dbReference type="ChEBI" id="CHEBI:57287"/>
        <dbReference type="ChEBI" id="CHEBI:57288"/>
        <dbReference type="EC" id="2.3.3.21"/>
    </reaction>
</comment>
<dbReference type="SUPFAM" id="SSF110921">
    <property type="entry name" value="2-isopropylmalate synthase LeuA, allosteric (dimerisation) domain"/>
    <property type="match status" value="1"/>
</dbReference>
<dbReference type="EC" id="2.3.3.21" evidence="8"/>
<evidence type="ECO:0000256" key="2">
    <source>
        <dbReference type="ARBA" id="ARBA00006154"/>
    </source>
</evidence>
<dbReference type="GO" id="GO:0009097">
    <property type="term" value="P:isoleucine biosynthetic process"/>
    <property type="evidence" value="ECO:0007669"/>
    <property type="project" value="UniProtKB-UniRule"/>
</dbReference>
<dbReference type="Pfam" id="PF00682">
    <property type="entry name" value="HMGL-like"/>
    <property type="match status" value="1"/>
</dbReference>
<dbReference type="GO" id="GO:0003852">
    <property type="term" value="F:2-isopropylmalate synthase activity"/>
    <property type="evidence" value="ECO:0007669"/>
    <property type="project" value="InterPro"/>
</dbReference>
<dbReference type="PROSITE" id="PS50991">
    <property type="entry name" value="PYR_CT"/>
    <property type="match status" value="1"/>
</dbReference>
<protein>
    <recommendedName>
        <fullName evidence="8">Citramalate synthase</fullName>
        <ecNumber evidence="8">2.3.3.21</ecNumber>
    </recommendedName>
</protein>
<dbReference type="NCBIfam" id="TIGR00977">
    <property type="entry name" value="citramal_synth"/>
    <property type="match status" value="1"/>
</dbReference>
<dbReference type="InterPro" id="IPR013785">
    <property type="entry name" value="Aldolase_TIM"/>
</dbReference>
<dbReference type="InterPro" id="IPR005675">
    <property type="entry name" value="Citramal_synthase"/>
</dbReference>
<evidence type="ECO:0000256" key="9">
    <source>
        <dbReference type="RuleBase" id="RU003523"/>
    </source>
</evidence>
<keyword evidence="5 9" id="KW-0808">Transferase</keyword>
<sequence length="543" mass="56880">MASDQRSGEAPMTATRIYTYDSTLRDGEQCEGITLSLADKLAIVRRLDEFGIDYIEGGFPASNPKDVAFFREVAAMDLKHAQIAAFGSTCKKGAAAADDPGLADLIACGAPVVTIVGKTWDAQVERALQTTLEENLRMIGESVAHLKAAGRHVVFDAEHYFDGFKANRDYALACVGAAVDAGADSVDLCETNGGALPFEVEQIVAATVAAFPNQAFGIHCHNDSGCAVANTLAAVRAGATSVQGTVNGIGERVGNTDLLTVIADLELKMDARCVGGHSLTQLTSVAQYVAELCNVSVPAHHPYTGSSAFAHKGGLHASAIARFPAAYEHVSPAAVGNASRTVVSELAGKASLLAKAKNLGFDLAAAGVDVQAVLDDIKAREAAGFTYEVADGSLGLLLMRHLGLYAPAFTLESFRVIVDDREDTGALAKDALSEATVKIHVGEGRFVATGESAGPVGALDAALRMAILESYPQVAAMELTDYKVRLLDESQGTDAITRVTITATDGVDTWGTVGVSENVIEASWNALVDSLEYGLFRARLRGE</sequence>
<evidence type="ECO:0000256" key="3">
    <source>
        <dbReference type="ARBA" id="ARBA00022605"/>
    </source>
</evidence>
<dbReference type="PANTHER" id="PTHR43538">
    <property type="entry name" value="ALPHA-IPM SYNTHASE/HOMOCITRATE SYNTHASE"/>
    <property type="match status" value="1"/>
</dbReference>
<dbReference type="InterPro" id="IPR013709">
    <property type="entry name" value="2-isopropylmalate_synth_dimer"/>
</dbReference>
<keyword evidence="3" id="KW-0028">Amino-acid biosynthesis</keyword>
<dbReference type="CDD" id="cd07941">
    <property type="entry name" value="DRE_TIM_LeuA3"/>
    <property type="match status" value="1"/>
</dbReference>
<evidence type="ECO:0000256" key="1">
    <source>
        <dbReference type="ARBA" id="ARBA00004743"/>
    </source>
</evidence>
<evidence type="ECO:0000259" key="10">
    <source>
        <dbReference type="PROSITE" id="PS50991"/>
    </source>
</evidence>
<dbReference type="AlphaFoldDB" id="A0A6F8SLL4"/>
<comment type="pathway">
    <text evidence="1">Amino-acid biosynthesis; L-isoleucine biosynthesis; 2-oxobutanoate from pyruvate: step 1/3.</text>
</comment>
<name>A0A6F8SLL4_9ACTN</name>
<keyword evidence="12" id="KW-1185">Reference proteome</keyword>
<dbReference type="GO" id="GO:0043714">
    <property type="term" value="F:(R)-citramalate synthase activity"/>
    <property type="evidence" value="ECO:0007669"/>
    <property type="project" value="UniProtKB-UniRule"/>
</dbReference>
<dbReference type="InterPro" id="IPR002034">
    <property type="entry name" value="AIPM/Hcit_synth_CS"/>
</dbReference>
<dbReference type="KEGG" id="ahat:ADCFC_15640"/>
<accession>A0A6F8SLL4</accession>
<evidence type="ECO:0000256" key="8">
    <source>
        <dbReference type="NCBIfam" id="TIGR00977"/>
    </source>
</evidence>
<evidence type="ECO:0000256" key="7">
    <source>
        <dbReference type="ARBA" id="ARBA00048263"/>
    </source>
</evidence>
<dbReference type="UniPathway" id="UPA00047">
    <property type="reaction ID" value="UER00066"/>
</dbReference>
<proteinExistence type="inferred from homology"/>
<dbReference type="PANTHER" id="PTHR43538:SF1">
    <property type="entry name" value="(R)-CITRAMALATE SYNTHASE"/>
    <property type="match status" value="1"/>
</dbReference>
<dbReference type="Gene3D" id="3.20.20.70">
    <property type="entry name" value="Aldolase class I"/>
    <property type="match status" value="1"/>
</dbReference>
<evidence type="ECO:0000313" key="12">
    <source>
        <dbReference type="Proteomes" id="UP000501727"/>
    </source>
</evidence>
<evidence type="ECO:0000256" key="5">
    <source>
        <dbReference type="ARBA" id="ARBA00022679"/>
    </source>
</evidence>
<dbReference type="Proteomes" id="UP000501727">
    <property type="component" value="Chromosome"/>
</dbReference>
<dbReference type="Pfam" id="PF08502">
    <property type="entry name" value="LeuA_dimer"/>
    <property type="match status" value="1"/>
</dbReference>
<dbReference type="EMBL" id="AP022829">
    <property type="protein sequence ID" value="BCA88945.1"/>
    <property type="molecule type" value="Genomic_DNA"/>
</dbReference>
<dbReference type="PROSITE" id="PS00815">
    <property type="entry name" value="AIPM_HOMOCIT_SYNTH_1"/>
    <property type="match status" value="1"/>
</dbReference>
<reference evidence="12" key="2">
    <citation type="submission" date="2020-03" db="EMBL/GenBank/DDBJ databases">
        <title>Complete Genome Sequence of Adlercreutzia sp. strain 8CFCBH1 Producing Equol, Isolated from Healthy Japanese Feces.</title>
        <authorList>
            <person name="Ogata Y."/>
            <person name="Sakamoto M."/>
            <person name="Ohkuma M."/>
            <person name="Hattori M."/>
            <person name="Suda W."/>
        </authorList>
    </citation>
    <scope>NUCLEOTIDE SEQUENCE [LARGE SCALE GENOMIC DNA]</scope>
    <source>
        <strain evidence="12">8CFCBH1</strain>
    </source>
</reference>
<dbReference type="SMART" id="SM00917">
    <property type="entry name" value="LeuA_dimer"/>
    <property type="match status" value="1"/>
</dbReference>
<evidence type="ECO:0000313" key="11">
    <source>
        <dbReference type="EMBL" id="BCA88945.1"/>
    </source>
</evidence>